<dbReference type="GO" id="GO:0006260">
    <property type="term" value="P:DNA replication"/>
    <property type="evidence" value="ECO:0007669"/>
    <property type="project" value="UniProtKB-KW"/>
</dbReference>
<keyword evidence="9" id="KW-0234">DNA repair</keyword>
<sequence length="279" mass="31143">MDINAIKAKLAALNSTGNQDREKVDFDKIYWRPTNGKSTIRIVPSVFNAADPFTELKLHYNIGKFPMMSLSNYGKQDPIEEFVKELRKTSDKDNWSLSGKLSPKSRYFAPVVVRGEEDKGVRLWSFGVNIYKALLALAEDEDIGDFTDVMNGWDMVVEQTPAAGPGQFPSTTVRIKPKQTPLSDNNDHVDLWLKEQPNALEVQTQYDYEFIKKKLQEYLNPGEEVTSEAPVATEAIAPAVPASEPTLPASLGSNKTDFTLETAVEGNKSTVSKFDDLFN</sequence>
<reference evidence="13 14" key="1">
    <citation type="submission" date="2020-12" db="EMBL/GenBank/DDBJ databases">
        <title>Dynamics of Baltic Sea phages driven by environmental changes.</title>
        <authorList>
            <person name="Hoetzinger M."/>
            <person name="Nilsson E."/>
            <person name="Holmfeldt K."/>
        </authorList>
    </citation>
    <scope>NUCLEOTIDE SEQUENCE [LARGE SCALE GENOMIC DNA]</scope>
</reference>
<evidence type="ECO:0000256" key="7">
    <source>
        <dbReference type="ARBA" id="ARBA00023109"/>
    </source>
</evidence>
<dbReference type="GO" id="GO:0046872">
    <property type="term" value="F:metal ion binding"/>
    <property type="evidence" value="ECO:0007669"/>
    <property type="project" value="UniProtKB-KW"/>
</dbReference>
<dbReference type="Pfam" id="PF08804">
    <property type="entry name" value="gp32"/>
    <property type="match status" value="1"/>
</dbReference>
<dbReference type="InterPro" id="IPR044947">
    <property type="entry name" value="Phage_T4_Gp32_ssDNA-bd_sf"/>
</dbReference>
<dbReference type="Gene3D" id="3.90.198.10">
    <property type="entry name" value="Replication Fork Single-Stranded Dna Binding Protein"/>
    <property type="match status" value="1"/>
</dbReference>
<dbReference type="GO" id="GO:0039693">
    <property type="term" value="P:viral DNA genome replication"/>
    <property type="evidence" value="ECO:0007669"/>
    <property type="project" value="UniProtKB-KW"/>
</dbReference>
<keyword evidence="7" id="KW-1194">Viral DNA replication</keyword>
<keyword evidence="5" id="KW-0227">DNA damage</keyword>
<evidence type="ECO:0000256" key="6">
    <source>
        <dbReference type="ARBA" id="ARBA00022833"/>
    </source>
</evidence>
<keyword evidence="14" id="KW-1185">Reference proteome</keyword>
<evidence type="ECO:0000256" key="5">
    <source>
        <dbReference type="ARBA" id="ARBA00022763"/>
    </source>
</evidence>
<dbReference type="SUPFAM" id="SSF50249">
    <property type="entry name" value="Nucleic acid-binding proteins"/>
    <property type="match status" value="1"/>
</dbReference>
<dbReference type="Proteomes" id="UP000595566">
    <property type="component" value="Segment"/>
</dbReference>
<keyword evidence="2" id="KW-0678">Repressor</keyword>
<evidence type="ECO:0000256" key="9">
    <source>
        <dbReference type="ARBA" id="ARBA00023204"/>
    </source>
</evidence>
<accession>A0A7T8IWQ2</accession>
<evidence type="ECO:0000313" key="13">
    <source>
        <dbReference type="EMBL" id="QQO91683.1"/>
    </source>
</evidence>
<evidence type="ECO:0000313" key="14">
    <source>
        <dbReference type="Proteomes" id="UP000595566"/>
    </source>
</evidence>
<feature type="domain" description="Bacteriophage T4 Gp32 single-stranded DNA-binding" evidence="12">
    <location>
        <begin position="35"/>
        <end position="164"/>
    </location>
</feature>
<dbReference type="GO" id="GO:0003697">
    <property type="term" value="F:single-stranded DNA binding"/>
    <property type="evidence" value="ECO:0007669"/>
    <property type="project" value="InterPro"/>
</dbReference>
<dbReference type="EMBL" id="MW353175">
    <property type="protein sequence ID" value="QQO91683.1"/>
    <property type="molecule type" value="Genomic_DNA"/>
</dbReference>
<evidence type="ECO:0000256" key="10">
    <source>
        <dbReference type="ARBA" id="ARBA00031936"/>
    </source>
</evidence>
<evidence type="ECO:0000259" key="12">
    <source>
        <dbReference type="Pfam" id="PF08804"/>
    </source>
</evidence>
<dbReference type="InterPro" id="IPR012340">
    <property type="entry name" value="NA-bd_OB-fold"/>
</dbReference>
<organism evidence="13 14">
    <name type="scientific">Flavobacterium phage vB_FspM_immuto_2-6A</name>
    <dbReference type="NCBI Taxonomy" id="2801477"/>
    <lineage>
        <taxon>Viruses</taxon>
        <taxon>Duplodnaviria</taxon>
        <taxon>Heunggongvirae</taxon>
        <taxon>Uroviricota</taxon>
        <taxon>Caudoviricetes</taxon>
        <taxon>Immutovirus</taxon>
        <taxon>Immutovirus immuto</taxon>
    </lineage>
</organism>
<evidence type="ECO:0000256" key="2">
    <source>
        <dbReference type="ARBA" id="ARBA00022491"/>
    </source>
</evidence>
<dbReference type="GO" id="GO:0006281">
    <property type="term" value="P:DNA repair"/>
    <property type="evidence" value="ECO:0007669"/>
    <property type="project" value="UniProtKB-KW"/>
</dbReference>
<evidence type="ECO:0000256" key="4">
    <source>
        <dbReference type="ARBA" id="ARBA00022723"/>
    </source>
</evidence>
<keyword evidence="4" id="KW-0479">Metal-binding</keyword>
<keyword evidence="3" id="KW-0235">DNA replication</keyword>
<protein>
    <recommendedName>
        <fullName evidence="1">Single-stranded DNA-binding protein</fullName>
    </recommendedName>
    <alternativeName>
        <fullName evidence="10">Gp32</fullName>
    </alternativeName>
    <alternativeName>
        <fullName evidence="11">Helix-destabilizing protein</fullName>
    </alternativeName>
</protein>
<evidence type="ECO:0000256" key="11">
    <source>
        <dbReference type="ARBA" id="ARBA00032941"/>
    </source>
</evidence>
<evidence type="ECO:0000256" key="3">
    <source>
        <dbReference type="ARBA" id="ARBA00022705"/>
    </source>
</evidence>
<dbReference type="InterPro" id="IPR012339">
    <property type="entry name" value="Phage_T4_Gp32_ssDNA-bd"/>
</dbReference>
<name>A0A7T8IWQ2_9CAUD</name>
<keyword evidence="6" id="KW-0862">Zinc</keyword>
<evidence type="ECO:0000256" key="8">
    <source>
        <dbReference type="ARBA" id="ARBA00023125"/>
    </source>
</evidence>
<evidence type="ECO:0000256" key="1">
    <source>
        <dbReference type="ARBA" id="ARBA00018590"/>
    </source>
</evidence>
<keyword evidence="8" id="KW-0238">DNA-binding</keyword>
<proteinExistence type="predicted"/>
<gene>
    <name evidence="13" type="ORF">immuto26A_4</name>
</gene>